<protein>
    <recommendedName>
        <fullName evidence="1">DUF547 domain-containing protein</fullName>
    </recommendedName>
</protein>
<dbReference type="PANTHER" id="PTHR46361">
    <property type="entry name" value="ELECTRON CARRIER/ PROTEIN DISULFIDE OXIDOREDUCTASE"/>
    <property type="match status" value="1"/>
</dbReference>
<accession>A0A179DKG5</accession>
<reference evidence="2 3" key="1">
    <citation type="submission" date="2016-04" db="EMBL/GenBank/DDBJ databases">
        <authorList>
            <person name="Evans L.H."/>
            <person name="Alamgir A."/>
            <person name="Owens N."/>
            <person name="Weber N.D."/>
            <person name="Virtaneva K."/>
            <person name="Barbian K."/>
            <person name="Babar A."/>
            <person name="Rosenke K."/>
        </authorList>
    </citation>
    <scope>NUCLEOTIDE SEQUENCE [LARGE SCALE GENOMIC DNA]</scope>
    <source>
        <strain evidence="2 3">CCM 8644</strain>
    </source>
</reference>
<organism evidence="2 3">
    <name type="scientific">Pedobacter psychrophilus</name>
    <dbReference type="NCBI Taxonomy" id="1826909"/>
    <lineage>
        <taxon>Bacteria</taxon>
        <taxon>Pseudomonadati</taxon>
        <taxon>Bacteroidota</taxon>
        <taxon>Sphingobacteriia</taxon>
        <taxon>Sphingobacteriales</taxon>
        <taxon>Sphingobacteriaceae</taxon>
        <taxon>Pedobacter</taxon>
    </lineage>
</organism>
<dbReference type="InterPro" id="IPR006869">
    <property type="entry name" value="DUF547"/>
</dbReference>
<dbReference type="PANTHER" id="PTHR46361:SF3">
    <property type="entry name" value="ELECTRON CARRIER_ PROTEIN DISULFIDE OXIDOREDUCTASE"/>
    <property type="match status" value="1"/>
</dbReference>
<dbReference type="EMBL" id="LWHJ01000011">
    <property type="protein sequence ID" value="OAQ41555.1"/>
    <property type="molecule type" value="Genomic_DNA"/>
</dbReference>
<comment type="caution">
    <text evidence="2">The sequence shown here is derived from an EMBL/GenBank/DDBJ whole genome shotgun (WGS) entry which is preliminary data.</text>
</comment>
<name>A0A179DKG5_9SPHI</name>
<keyword evidence="3" id="KW-1185">Reference proteome</keyword>
<dbReference type="Proteomes" id="UP000078459">
    <property type="component" value="Unassembled WGS sequence"/>
</dbReference>
<gene>
    <name evidence="2" type="ORF">A5893_00105</name>
</gene>
<evidence type="ECO:0000259" key="1">
    <source>
        <dbReference type="Pfam" id="PF04784"/>
    </source>
</evidence>
<evidence type="ECO:0000313" key="2">
    <source>
        <dbReference type="EMBL" id="OAQ41555.1"/>
    </source>
</evidence>
<dbReference type="PROSITE" id="PS51257">
    <property type="entry name" value="PROKAR_LIPOPROTEIN"/>
    <property type="match status" value="1"/>
</dbReference>
<feature type="domain" description="DUF547" evidence="1">
    <location>
        <begin position="74"/>
        <end position="196"/>
    </location>
</feature>
<dbReference type="OrthoDB" id="526867at2"/>
<evidence type="ECO:0000313" key="3">
    <source>
        <dbReference type="Proteomes" id="UP000078459"/>
    </source>
</evidence>
<dbReference type="Pfam" id="PF04784">
    <property type="entry name" value="DUF547"/>
    <property type="match status" value="1"/>
</dbReference>
<reference evidence="2 3" key="2">
    <citation type="submission" date="2016-06" db="EMBL/GenBank/DDBJ databases">
        <title>Pedobacter psychrophilus sp. nov., isolated from Antarctic fragmentary rock.</title>
        <authorList>
            <person name="Svec P."/>
        </authorList>
    </citation>
    <scope>NUCLEOTIDE SEQUENCE [LARGE SCALE GENOMIC DNA]</scope>
    <source>
        <strain evidence="2 3">CCM 8644</strain>
    </source>
</reference>
<dbReference type="STRING" id="1826909.A5893_00105"/>
<proteinExistence type="predicted"/>
<dbReference type="AlphaFoldDB" id="A0A179DKG5"/>
<sequence>MKTFALITFISIVATSCGIKKPQPQTEKTVESTMYNDLSVKMLENLKANKSVKEIQDKLESVTEKELMEGLPTDANKKAFWINVYNGYIIAILKKDKSQFKDRNAFFGKKQVKIAGETLSFDDIENGMIRKSQYKFGLGYIRKVLPSAFERHLRVDDRDYRIHFALNCGAKSCPPVRSYKPEGLYNQLENAAKSYLTDFTKYSEKKNEVESSVLMSYFRGDFGGKGGQKKILKSFKLIPEDSNPTITYGDYDWSLDIDNFAK</sequence>